<keyword evidence="4" id="KW-0418">Kinase</keyword>
<evidence type="ECO:0000256" key="1">
    <source>
        <dbReference type="ARBA" id="ARBA00022527"/>
    </source>
</evidence>
<name>A0ABN3CD40_9ACTN</name>
<feature type="domain" description="Protein kinase" evidence="8">
    <location>
        <begin position="60"/>
        <end position="305"/>
    </location>
</feature>
<reference evidence="9 10" key="1">
    <citation type="journal article" date="2019" name="Int. J. Syst. Evol. Microbiol.">
        <title>The Global Catalogue of Microorganisms (GCM) 10K type strain sequencing project: providing services to taxonomists for standard genome sequencing and annotation.</title>
        <authorList>
            <consortium name="The Broad Institute Genomics Platform"/>
            <consortium name="The Broad Institute Genome Sequencing Center for Infectious Disease"/>
            <person name="Wu L."/>
            <person name="Ma J."/>
        </authorList>
    </citation>
    <scope>NUCLEOTIDE SEQUENCE [LARGE SCALE GENOMIC DNA]</scope>
    <source>
        <strain evidence="9 10">JCM 16114</strain>
    </source>
</reference>
<protein>
    <recommendedName>
        <fullName evidence="8">Protein kinase domain-containing protein</fullName>
    </recommendedName>
</protein>
<sequence>MSHPPPTELDPGRSAPPTELDPGRTGTDEVPPTFIDAGREPLTEDAWGAGRLPTALAGRLKLVRELVGGSEALLFLVTDPEGRERILKIYRAGHGPDPEVSEALARLSGERHLVEVYERGTVAGRAYELMEHLAGGDLRTLLGDPPRGLPPVTVTEIVRQMAAALNALHAVGVPHRDLKPDNLLLRSREPLELAVIDFGISRVTDGTEIRDSRHGTVIYMAPEQLLARRVSPAVDWWALGMTLLELSAGRHPYGHLADAEVMALQHVRDIDFTGADDERVRLLLRGLLTKDAPDRWGGEEVAEWLRGGSPPVVAAALEEPQFEPYDHRGRTVTGRRQLAQLLAGEWDSAAAYYFTATGTAPPWQRLRGWIARLGGDPDGLFAAVEANLPPDVKLLRLVRWLDPTMPALYRNEVLTLDRVTELARKALGGTPGNVPDLMLQLWNHRLLLELARAPLGGGLAEADARWRESHVSWQAVTARLRAARPDLGEALAGIAPARLLPHLLALATSPDASADALRQTAGELRADLPHDVPWFTELTGARAGPLDRLCALLLEPAARVEAADLHAARVRRAWLLREEATHLWYRNQDRPIALGWAAAGCCLVAVFWVWLIVVSDLIPIATTTMTDLGWLCVIVAIVLVIGVELAFAAGVGGPYHPAYSLIGGTARLARAVARPVRGNGWLGLAVVGGALLAVLAATAFLPPVLPIGTVVVQVIWTVARQRRWVADEEDRADQLARARREQQEDERGGRT</sequence>
<gene>
    <name evidence="9" type="ORF">GCM10009850_027540</name>
</gene>
<dbReference type="SMART" id="SM00220">
    <property type="entry name" value="S_TKc"/>
    <property type="match status" value="1"/>
</dbReference>
<keyword evidence="3" id="KW-0547">Nucleotide-binding</keyword>
<dbReference type="EMBL" id="BAAAQX010000006">
    <property type="protein sequence ID" value="GAA2207296.1"/>
    <property type="molecule type" value="Genomic_DNA"/>
</dbReference>
<evidence type="ECO:0000256" key="3">
    <source>
        <dbReference type="ARBA" id="ARBA00022741"/>
    </source>
</evidence>
<feature type="transmembrane region" description="Helical" evidence="7">
    <location>
        <begin position="630"/>
        <end position="651"/>
    </location>
</feature>
<evidence type="ECO:0000259" key="8">
    <source>
        <dbReference type="PROSITE" id="PS50011"/>
    </source>
</evidence>
<organism evidence="9 10">
    <name type="scientific">Nonomuraea monospora</name>
    <dbReference type="NCBI Taxonomy" id="568818"/>
    <lineage>
        <taxon>Bacteria</taxon>
        <taxon>Bacillati</taxon>
        <taxon>Actinomycetota</taxon>
        <taxon>Actinomycetes</taxon>
        <taxon>Streptosporangiales</taxon>
        <taxon>Streptosporangiaceae</taxon>
        <taxon>Nonomuraea</taxon>
    </lineage>
</organism>
<evidence type="ECO:0000313" key="10">
    <source>
        <dbReference type="Proteomes" id="UP001499843"/>
    </source>
</evidence>
<evidence type="ECO:0000256" key="4">
    <source>
        <dbReference type="ARBA" id="ARBA00022777"/>
    </source>
</evidence>
<keyword evidence="7" id="KW-1133">Transmembrane helix</keyword>
<dbReference type="Pfam" id="PF00069">
    <property type="entry name" value="Pkinase"/>
    <property type="match status" value="1"/>
</dbReference>
<accession>A0ABN3CD40</accession>
<keyword evidence="2" id="KW-0808">Transferase</keyword>
<proteinExistence type="predicted"/>
<dbReference type="SUPFAM" id="SSF56112">
    <property type="entry name" value="Protein kinase-like (PK-like)"/>
    <property type="match status" value="1"/>
</dbReference>
<dbReference type="InterPro" id="IPR011009">
    <property type="entry name" value="Kinase-like_dom_sf"/>
</dbReference>
<keyword evidence="1" id="KW-0723">Serine/threonine-protein kinase</keyword>
<dbReference type="PANTHER" id="PTHR24351">
    <property type="entry name" value="RIBOSOMAL PROTEIN S6 KINASE"/>
    <property type="match status" value="1"/>
</dbReference>
<keyword evidence="7" id="KW-0472">Membrane</keyword>
<dbReference type="InterPro" id="IPR000719">
    <property type="entry name" value="Prot_kinase_dom"/>
</dbReference>
<evidence type="ECO:0000256" key="2">
    <source>
        <dbReference type="ARBA" id="ARBA00022679"/>
    </source>
</evidence>
<feature type="transmembrane region" description="Helical" evidence="7">
    <location>
        <begin position="681"/>
        <end position="701"/>
    </location>
</feature>
<feature type="transmembrane region" description="Helical" evidence="7">
    <location>
        <begin position="593"/>
        <end position="618"/>
    </location>
</feature>
<evidence type="ECO:0000256" key="5">
    <source>
        <dbReference type="ARBA" id="ARBA00022840"/>
    </source>
</evidence>
<dbReference type="PROSITE" id="PS50011">
    <property type="entry name" value="PROTEIN_KINASE_DOM"/>
    <property type="match status" value="1"/>
</dbReference>
<dbReference type="CDD" id="cd14014">
    <property type="entry name" value="STKc_PknB_like"/>
    <property type="match status" value="1"/>
</dbReference>
<evidence type="ECO:0000256" key="7">
    <source>
        <dbReference type="SAM" id="Phobius"/>
    </source>
</evidence>
<evidence type="ECO:0000313" key="9">
    <source>
        <dbReference type="EMBL" id="GAA2207296.1"/>
    </source>
</evidence>
<dbReference type="Proteomes" id="UP001499843">
    <property type="component" value="Unassembled WGS sequence"/>
</dbReference>
<dbReference type="PROSITE" id="PS00108">
    <property type="entry name" value="PROTEIN_KINASE_ST"/>
    <property type="match status" value="1"/>
</dbReference>
<evidence type="ECO:0000256" key="6">
    <source>
        <dbReference type="SAM" id="MobiDB-lite"/>
    </source>
</evidence>
<comment type="caution">
    <text evidence="9">The sequence shown here is derived from an EMBL/GenBank/DDBJ whole genome shotgun (WGS) entry which is preliminary data.</text>
</comment>
<dbReference type="Gene3D" id="1.10.510.10">
    <property type="entry name" value="Transferase(Phosphotransferase) domain 1"/>
    <property type="match status" value="1"/>
</dbReference>
<keyword evidence="10" id="KW-1185">Reference proteome</keyword>
<keyword evidence="5" id="KW-0067">ATP-binding</keyword>
<dbReference type="RefSeq" id="WP_344474332.1">
    <property type="nucleotide sequence ID" value="NZ_BAAAQX010000006.1"/>
</dbReference>
<dbReference type="InterPro" id="IPR008271">
    <property type="entry name" value="Ser/Thr_kinase_AS"/>
</dbReference>
<feature type="region of interest" description="Disordered" evidence="6">
    <location>
        <begin position="1"/>
        <end position="37"/>
    </location>
</feature>
<keyword evidence="7" id="KW-0812">Transmembrane</keyword>